<feature type="region of interest" description="Disordered" evidence="1">
    <location>
        <begin position="130"/>
        <end position="157"/>
    </location>
</feature>
<proteinExistence type="predicted"/>
<evidence type="ECO:0000313" key="3">
    <source>
        <dbReference type="Proteomes" id="UP001054854"/>
    </source>
</evidence>
<protein>
    <submittedName>
        <fullName evidence="2">Uncharacterized protein</fullName>
    </submittedName>
</protein>
<accession>A0ABQ3U364</accession>
<sequence length="188" mass="19962">MTISPRPGLANNWGRWDPGEERRALNLITEKVVRARAAAEVRTGRRVSPAQPVVPTPIVRSPFAPTTADASPVQRGCPTPVRPGRPIRTLVQSHHANSTHVDAPAHRSSDAEVHPGRLRGQAVTAGDVTFTSGSAARPEPTSFTHGCPPRGCHQRGFRTDRTGRVSQLADPGFWTASCPGRGPSGPAG</sequence>
<keyword evidence="3" id="KW-1185">Reference proteome</keyword>
<comment type="caution">
    <text evidence="2">The sequence shown here is derived from an EMBL/GenBank/DDBJ whole genome shotgun (WGS) entry which is preliminary data.</text>
</comment>
<feature type="region of interest" description="Disordered" evidence="1">
    <location>
        <begin position="58"/>
        <end position="79"/>
    </location>
</feature>
<reference evidence="2" key="1">
    <citation type="submission" date="2024-05" db="EMBL/GenBank/DDBJ databases">
        <title>Whole genome shotgun sequence of Streptomyces hygroscopicus NBRC 113678.</title>
        <authorList>
            <person name="Komaki H."/>
            <person name="Tamura T."/>
        </authorList>
    </citation>
    <scope>NUCLEOTIDE SEQUENCE</scope>
    <source>
        <strain evidence="2">N11-34</strain>
    </source>
</reference>
<organism evidence="2 3">
    <name type="scientific">Streptomyces hygroscopicus</name>
    <dbReference type="NCBI Taxonomy" id="1912"/>
    <lineage>
        <taxon>Bacteria</taxon>
        <taxon>Bacillati</taxon>
        <taxon>Actinomycetota</taxon>
        <taxon>Actinomycetes</taxon>
        <taxon>Kitasatosporales</taxon>
        <taxon>Streptomycetaceae</taxon>
        <taxon>Streptomyces</taxon>
        <taxon>Streptomyces violaceusniger group</taxon>
    </lineage>
</organism>
<name>A0ABQ3U364_STRHY</name>
<dbReference type="EMBL" id="BNEK01000003">
    <property type="protein sequence ID" value="GHJ29648.1"/>
    <property type="molecule type" value="Genomic_DNA"/>
</dbReference>
<evidence type="ECO:0000256" key="1">
    <source>
        <dbReference type="SAM" id="MobiDB-lite"/>
    </source>
</evidence>
<dbReference type="Proteomes" id="UP001054854">
    <property type="component" value="Unassembled WGS sequence"/>
</dbReference>
<gene>
    <name evidence="2" type="ORF">TPA0910_40810</name>
</gene>
<feature type="region of interest" description="Disordered" evidence="1">
    <location>
        <begin position="169"/>
        <end position="188"/>
    </location>
</feature>
<evidence type="ECO:0000313" key="2">
    <source>
        <dbReference type="EMBL" id="GHJ29648.1"/>
    </source>
</evidence>